<feature type="transmembrane region" description="Helical" evidence="11">
    <location>
        <begin position="21"/>
        <end position="40"/>
    </location>
</feature>
<feature type="transmembrane region" description="Helical" evidence="11">
    <location>
        <begin position="141"/>
        <end position="161"/>
    </location>
</feature>
<comment type="cofactor">
    <cofactor evidence="1">
        <name>heme b</name>
        <dbReference type="ChEBI" id="CHEBI:60344"/>
    </cofactor>
</comment>
<keyword evidence="5 11" id="KW-0812">Transmembrane</keyword>
<evidence type="ECO:0000256" key="4">
    <source>
        <dbReference type="ARBA" id="ARBA00022617"/>
    </source>
</evidence>
<proteinExistence type="predicted"/>
<sequence length="231" mass="24863">MGKAKNADVEGIPLSSGELRSRCRSLAAAGMITLVAVQLFHKSGTYADVFQYHPICMMLAFVMVMPDVVSGIKRLRRVSQRVPSKTGHTVQPLNHHLPRDEIIMRHQLATFAMELAAAGGFAAVEYTKITHSYQHLKSPHGIVGALCGVAIVCQIVLGSILRYVLSSGDPKRPMVRTAHKYVSATIAVTGMMALAGGVLATEYAEKMFPSLIVRVAITVASVLITCAGFVM</sequence>
<dbReference type="Proteomes" id="UP000674318">
    <property type="component" value="Unassembled WGS sequence"/>
</dbReference>
<keyword evidence="8 11" id="KW-1133">Transmembrane helix</keyword>
<comment type="subcellular location">
    <subcellularLocation>
        <location evidence="2">Membrane</location>
        <topology evidence="2">Multi-pass membrane protein</topology>
    </subcellularLocation>
</comment>
<evidence type="ECO:0000256" key="3">
    <source>
        <dbReference type="ARBA" id="ARBA00022448"/>
    </source>
</evidence>
<dbReference type="GeneID" id="94289086"/>
<evidence type="ECO:0000256" key="1">
    <source>
        <dbReference type="ARBA" id="ARBA00001970"/>
    </source>
</evidence>
<dbReference type="EMBL" id="JAFJZO010000030">
    <property type="protein sequence ID" value="KAG5498699.1"/>
    <property type="molecule type" value="Genomic_DNA"/>
</dbReference>
<dbReference type="PANTHER" id="PTHR15422:SF45">
    <property type="entry name" value="CYTOCHROME B561 DOMAIN-CONTAINING PROTEIN"/>
    <property type="match status" value="1"/>
</dbReference>
<keyword evidence="6" id="KW-0479">Metal-binding</keyword>
<feature type="transmembrane region" description="Helical" evidence="11">
    <location>
        <begin position="211"/>
        <end position="230"/>
    </location>
</feature>
<dbReference type="InterPro" id="IPR045150">
    <property type="entry name" value="CYB561D1/2"/>
</dbReference>
<dbReference type="KEGG" id="phet:94289086"/>
<evidence type="ECO:0000256" key="11">
    <source>
        <dbReference type="SAM" id="Phobius"/>
    </source>
</evidence>
<evidence type="ECO:0000256" key="6">
    <source>
        <dbReference type="ARBA" id="ARBA00022723"/>
    </source>
</evidence>
<organism evidence="13 14">
    <name type="scientific">Porcisia hertigi</name>
    <dbReference type="NCBI Taxonomy" id="2761500"/>
    <lineage>
        <taxon>Eukaryota</taxon>
        <taxon>Discoba</taxon>
        <taxon>Euglenozoa</taxon>
        <taxon>Kinetoplastea</taxon>
        <taxon>Metakinetoplastina</taxon>
        <taxon>Trypanosomatida</taxon>
        <taxon>Trypanosomatidae</taxon>
        <taxon>Leishmaniinae</taxon>
        <taxon>Porcisia</taxon>
    </lineage>
</organism>
<feature type="transmembrane region" description="Helical" evidence="11">
    <location>
        <begin position="52"/>
        <end position="72"/>
    </location>
</feature>
<dbReference type="GO" id="GO:0140575">
    <property type="term" value="F:transmembrane monodehydroascorbate reductase activity"/>
    <property type="evidence" value="ECO:0007669"/>
    <property type="project" value="InterPro"/>
</dbReference>
<dbReference type="Pfam" id="PF03188">
    <property type="entry name" value="Cytochrom_B561"/>
    <property type="match status" value="1"/>
</dbReference>
<evidence type="ECO:0000256" key="2">
    <source>
        <dbReference type="ARBA" id="ARBA00004141"/>
    </source>
</evidence>
<reference evidence="13 14" key="1">
    <citation type="submission" date="2021-02" db="EMBL/GenBank/DDBJ databases">
        <title>Porcisia hertigi Genome sequencing and assembly.</title>
        <authorList>
            <person name="Almutairi H."/>
            <person name="Gatherer D."/>
        </authorList>
    </citation>
    <scope>NUCLEOTIDE SEQUENCE [LARGE SCALE GENOMIC DNA]</scope>
    <source>
        <strain evidence="13 14">C119</strain>
    </source>
</reference>
<evidence type="ECO:0000256" key="8">
    <source>
        <dbReference type="ARBA" id="ARBA00022989"/>
    </source>
</evidence>
<dbReference type="Gene3D" id="1.20.120.1770">
    <property type="match status" value="1"/>
</dbReference>
<keyword evidence="14" id="KW-1185">Reference proteome</keyword>
<accession>A0A836HW99</accession>
<dbReference type="AlphaFoldDB" id="A0A836HW99"/>
<dbReference type="PANTHER" id="PTHR15422">
    <property type="entry name" value="OS05G0565100 PROTEIN"/>
    <property type="match status" value="1"/>
</dbReference>
<dbReference type="GO" id="GO:0016020">
    <property type="term" value="C:membrane"/>
    <property type="evidence" value="ECO:0007669"/>
    <property type="project" value="UniProtKB-SubCell"/>
</dbReference>
<evidence type="ECO:0000259" key="12">
    <source>
        <dbReference type="Pfam" id="PF03188"/>
    </source>
</evidence>
<evidence type="ECO:0000256" key="7">
    <source>
        <dbReference type="ARBA" id="ARBA00022982"/>
    </source>
</evidence>
<feature type="domain" description="Cytochrome b561" evidence="12">
    <location>
        <begin position="107"/>
        <end position="200"/>
    </location>
</feature>
<keyword evidence="9" id="KW-0408">Iron</keyword>
<feature type="transmembrane region" description="Helical" evidence="11">
    <location>
        <begin position="181"/>
        <end position="199"/>
    </location>
</feature>
<evidence type="ECO:0000313" key="13">
    <source>
        <dbReference type="EMBL" id="KAG5498699.1"/>
    </source>
</evidence>
<gene>
    <name evidence="13" type="ORF">JKF63_02987</name>
</gene>
<dbReference type="RefSeq" id="XP_067755453.1">
    <property type="nucleotide sequence ID" value="XM_067899009.1"/>
</dbReference>
<evidence type="ECO:0000256" key="10">
    <source>
        <dbReference type="ARBA" id="ARBA00023136"/>
    </source>
</evidence>
<keyword evidence="4" id="KW-0349">Heme</keyword>
<evidence type="ECO:0000256" key="9">
    <source>
        <dbReference type="ARBA" id="ARBA00023004"/>
    </source>
</evidence>
<name>A0A836HW99_9TRYP</name>
<dbReference type="InterPro" id="IPR006593">
    <property type="entry name" value="Cyt_b561/ferric_Rdtase_TM"/>
</dbReference>
<dbReference type="OrthoDB" id="261545at2759"/>
<protein>
    <recommendedName>
        <fullName evidence="12">Cytochrome b561 domain-containing protein</fullName>
    </recommendedName>
</protein>
<keyword evidence="10 11" id="KW-0472">Membrane</keyword>
<comment type="caution">
    <text evidence="13">The sequence shown here is derived from an EMBL/GenBank/DDBJ whole genome shotgun (WGS) entry which is preliminary data.</text>
</comment>
<evidence type="ECO:0000256" key="5">
    <source>
        <dbReference type="ARBA" id="ARBA00022692"/>
    </source>
</evidence>
<keyword evidence="3" id="KW-0813">Transport</keyword>
<dbReference type="GO" id="GO:0046872">
    <property type="term" value="F:metal ion binding"/>
    <property type="evidence" value="ECO:0007669"/>
    <property type="project" value="UniProtKB-KW"/>
</dbReference>
<keyword evidence="7" id="KW-0249">Electron transport</keyword>
<evidence type="ECO:0000313" key="14">
    <source>
        <dbReference type="Proteomes" id="UP000674318"/>
    </source>
</evidence>